<keyword evidence="2" id="KW-1185">Reference proteome</keyword>
<dbReference type="EMBL" id="JAYMYQ010000004">
    <property type="protein sequence ID" value="KAK7339213.1"/>
    <property type="molecule type" value="Genomic_DNA"/>
</dbReference>
<dbReference type="Proteomes" id="UP001367508">
    <property type="component" value="Unassembled WGS sequence"/>
</dbReference>
<protein>
    <submittedName>
        <fullName evidence="1">Uncharacterized protein</fullName>
    </submittedName>
</protein>
<gene>
    <name evidence="1" type="ORF">VNO77_19867</name>
</gene>
<evidence type="ECO:0000313" key="1">
    <source>
        <dbReference type="EMBL" id="KAK7339213.1"/>
    </source>
</evidence>
<accession>A0AAN9QQ06</accession>
<name>A0AAN9QQ06_CANGL</name>
<comment type="caution">
    <text evidence="1">The sequence shown here is derived from an EMBL/GenBank/DDBJ whole genome shotgun (WGS) entry which is preliminary data.</text>
</comment>
<organism evidence="1 2">
    <name type="scientific">Canavalia gladiata</name>
    <name type="common">Sword bean</name>
    <name type="synonym">Dolichos gladiatus</name>
    <dbReference type="NCBI Taxonomy" id="3824"/>
    <lineage>
        <taxon>Eukaryota</taxon>
        <taxon>Viridiplantae</taxon>
        <taxon>Streptophyta</taxon>
        <taxon>Embryophyta</taxon>
        <taxon>Tracheophyta</taxon>
        <taxon>Spermatophyta</taxon>
        <taxon>Magnoliopsida</taxon>
        <taxon>eudicotyledons</taxon>
        <taxon>Gunneridae</taxon>
        <taxon>Pentapetalae</taxon>
        <taxon>rosids</taxon>
        <taxon>fabids</taxon>
        <taxon>Fabales</taxon>
        <taxon>Fabaceae</taxon>
        <taxon>Papilionoideae</taxon>
        <taxon>50 kb inversion clade</taxon>
        <taxon>NPAAA clade</taxon>
        <taxon>indigoferoid/millettioid clade</taxon>
        <taxon>Phaseoleae</taxon>
        <taxon>Canavalia</taxon>
    </lineage>
</organism>
<dbReference type="AlphaFoldDB" id="A0AAN9QQ06"/>
<proteinExistence type="predicted"/>
<reference evidence="1 2" key="1">
    <citation type="submission" date="2024-01" db="EMBL/GenBank/DDBJ databases">
        <title>The genomes of 5 underutilized Papilionoideae crops provide insights into root nodulation and disease resistanc.</title>
        <authorList>
            <person name="Jiang F."/>
        </authorList>
    </citation>
    <scope>NUCLEOTIDE SEQUENCE [LARGE SCALE GENOMIC DNA]</scope>
    <source>
        <strain evidence="1">LVBAO_FW01</strain>
        <tissue evidence="1">Leaves</tissue>
    </source>
</reference>
<sequence length="110" mass="12443">MNQTVEGRFLGLSSLRQKDHACMHAFLLFDVKTLRWKGTSYPDLASSLACSESPDSSHCPVIIWSVKRQFMPNEIDTLNSRHGPSWSLPQMDIDIDRMAPDVWHAKATAN</sequence>
<evidence type="ECO:0000313" key="2">
    <source>
        <dbReference type="Proteomes" id="UP001367508"/>
    </source>
</evidence>